<name>S9XGG4_SCHCR</name>
<keyword evidence="1" id="KW-0732">Signal</keyword>
<evidence type="ECO:0000313" key="3">
    <source>
        <dbReference type="EMBL" id="EPY52776.1"/>
    </source>
</evidence>
<protein>
    <submittedName>
        <fullName evidence="3">Phosphoprotein phosphatase</fullName>
    </submittedName>
</protein>
<dbReference type="AlphaFoldDB" id="S9XGG4"/>
<organism evidence="3 4">
    <name type="scientific">Schizosaccharomyces cryophilus (strain OY26 / ATCC MYA-4695 / CBS 11777 / NBRC 106824 / NRRL Y48691)</name>
    <name type="common">Fission yeast</name>
    <dbReference type="NCBI Taxonomy" id="653667"/>
    <lineage>
        <taxon>Eukaryota</taxon>
        <taxon>Fungi</taxon>
        <taxon>Dikarya</taxon>
        <taxon>Ascomycota</taxon>
        <taxon>Taphrinomycotina</taxon>
        <taxon>Schizosaccharomycetes</taxon>
        <taxon>Schizosaccharomycetales</taxon>
        <taxon>Schizosaccharomycetaceae</taxon>
        <taxon>Schizosaccharomyces</taxon>
    </lineage>
</organism>
<feature type="domain" description="Putative 5'-nucleotidase C-terminal" evidence="2">
    <location>
        <begin position="389"/>
        <end position="573"/>
    </location>
</feature>
<dbReference type="InterPro" id="IPR053828">
    <property type="entry name" value="Nucleosidase_C"/>
</dbReference>
<dbReference type="InterPro" id="IPR006179">
    <property type="entry name" value="5_nucleotidase/apyrase"/>
</dbReference>
<dbReference type="InterPro" id="IPR006146">
    <property type="entry name" value="5'-Nucleotdase_CS"/>
</dbReference>
<dbReference type="RefSeq" id="XP_013022654.1">
    <property type="nucleotide sequence ID" value="XM_013167200.1"/>
</dbReference>
<dbReference type="CDD" id="cd07407">
    <property type="entry name" value="MPP_YHR202W_N"/>
    <property type="match status" value="1"/>
</dbReference>
<dbReference type="STRING" id="653667.S9XGG4"/>
<dbReference type="EMBL" id="KE546989">
    <property type="protein sequence ID" value="EPY52776.1"/>
    <property type="molecule type" value="Genomic_DNA"/>
</dbReference>
<keyword evidence="4" id="KW-1185">Reference proteome</keyword>
<reference evidence="3 4" key="1">
    <citation type="journal article" date="2011" name="Science">
        <title>Comparative functional genomics of the fission yeasts.</title>
        <authorList>
            <person name="Rhind N."/>
            <person name="Chen Z."/>
            <person name="Yassour M."/>
            <person name="Thompson D.A."/>
            <person name="Haas B.J."/>
            <person name="Habib N."/>
            <person name="Wapinski I."/>
            <person name="Roy S."/>
            <person name="Lin M.F."/>
            <person name="Heiman D.I."/>
            <person name="Young S.K."/>
            <person name="Furuya K."/>
            <person name="Guo Y."/>
            <person name="Pidoux A."/>
            <person name="Chen H.M."/>
            <person name="Robbertse B."/>
            <person name="Goldberg J.M."/>
            <person name="Aoki K."/>
            <person name="Bayne E.H."/>
            <person name="Berlin A.M."/>
            <person name="Desjardins C.A."/>
            <person name="Dobbs E."/>
            <person name="Dukaj L."/>
            <person name="Fan L."/>
            <person name="FitzGerald M.G."/>
            <person name="French C."/>
            <person name="Gujja S."/>
            <person name="Hansen K."/>
            <person name="Keifenheim D."/>
            <person name="Levin J.Z."/>
            <person name="Mosher R.A."/>
            <person name="Mueller C.A."/>
            <person name="Pfiffner J."/>
            <person name="Priest M."/>
            <person name="Russ C."/>
            <person name="Smialowska A."/>
            <person name="Swoboda P."/>
            <person name="Sykes S.M."/>
            <person name="Vaughn M."/>
            <person name="Vengrova S."/>
            <person name="Yoder R."/>
            <person name="Zeng Q."/>
            <person name="Allshire R."/>
            <person name="Baulcombe D."/>
            <person name="Birren B.W."/>
            <person name="Brown W."/>
            <person name="Ekwall K."/>
            <person name="Kellis M."/>
            <person name="Leatherwood J."/>
            <person name="Levin H."/>
            <person name="Margalit H."/>
            <person name="Martienssen R."/>
            <person name="Nieduszynski C.A."/>
            <person name="Spatafora J.W."/>
            <person name="Friedman N."/>
            <person name="Dalgaard J.Z."/>
            <person name="Baumann P."/>
            <person name="Niki H."/>
            <person name="Regev A."/>
            <person name="Nusbaum C."/>
        </authorList>
    </citation>
    <scope>NUCLEOTIDE SEQUENCE [LARGE SCALE GENOMIC DNA]</scope>
    <source>
        <strain evidence="4">OY26 / ATCC MYA-4695 / CBS 11777 / NBRC 106824 / NRRL Y48691</strain>
    </source>
</reference>
<dbReference type="GO" id="GO:0009166">
    <property type="term" value="P:nucleotide catabolic process"/>
    <property type="evidence" value="ECO:0007669"/>
    <property type="project" value="InterPro"/>
</dbReference>
<dbReference type="InterPro" id="IPR041823">
    <property type="entry name" value="YHR202W_N"/>
</dbReference>
<dbReference type="OMA" id="GQVNILH"/>
<dbReference type="InterPro" id="IPR036907">
    <property type="entry name" value="5'-Nucleotdase_C_sf"/>
</dbReference>
<dbReference type="GO" id="GO:0016788">
    <property type="term" value="F:hydrolase activity, acting on ester bonds"/>
    <property type="evidence" value="ECO:0007669"/>
    <property type="project" value="InterPro"/>
</dbReference>
<evidence type="ECO:0000256" key="1">
    <source>
        <dbReference type="SAM" id="SignalP"/>
    </source>
</evidence>
<dbReference type="PROSITE" id="PS00785">
    <property type="entry name" value="5_NUCLEOTIDASE_1"/>
    <property type="match status" value="1"/>
</dbReference>
<feature type="signal peptide" evidence="1">
    <location>
        <begin position="1"/>
        <end position="21"/>
    </location>
</feature>
<evidence type="ECO:0000313" key="4">
    <source>
        <dbReference type="Proteomes" id="UP000015464"/>
    </source>
</evidence>
<dbReference type="HOGENOM" id="CLU_019028_0_0_1"/>
<dbReference type="Gene3D" id="3.60.21.10">
    <property type="match status" value="1"/>
</dbReference>
<dbReference type="PIRSF" id="PIRSF017316">
    <property type="entry name" value="Pesterase_C1039"/>
    <property type="match status" value="1"/>
</dbReference>
<sequence length="625" mass="71384">MRNQLLKFLVSLLILIDNCLAAVLPETLRRELKWGQVNILHTTDMHGWLAGHAHDKRYSADLGEFVSFIHRMKQLAQEKDVDLLVIDTGDLHDGTGLSDLTDPPGSWTNDLLTNVPYDLLVAGNHELYLPIVMNDTYHNFIPFWNGRYLASNVDIYDEEAGMYASFGEKYAVFETPHNVRILSLGFVGSFSGGSDKARVLSMEASLRQPWWNELQELKDIDLILIAGHFPVHDSSELDLLLLKLRKEFPDTIIQVLGGHSHIRDYAVYDEKATGLQSGRYCETAGWASIRGVPSFTSSKVNPISSYSVFSLFSPLINYPRKILEASYIFTNPSKFSRSYIDWNRKGFVFHSKVHESKFDTSEGLELSHQIADARRRLNLLDPLGCSPKDYGFSEVPRNASNSIYNLFESEIFPKIIVNKSRSHMPHYIILNTGGIRGGLQQGSFGLDELFQVSPFKGNVFYVLKSIPWFIVKDLPYWLEHSGYLSIFDKSSTLPGDSNTVTETLTYTKSEPKKVSYGYWTHDDMGDDGDDTIHLPVPHYDSGNYLCSKVNIHLDIEHYPQRVDLVTTEFVIPRLNYILNKLVGKALYTKEDWELYFWREDGRHSMTDLLALYADKYWDKECFSST</sequence>
<dbReference type="GO" id="GO:0000166">
    <property type="term" value="F:nucleotide binding"/>
    <property type="evidence" value="ECO:0007669"/>
    <property type="project" value="InterPro"/>
</dbReference>
<dbReference type="GO" id="GO:0046872">
    <property type="term" value="F:metal ion binding"/>
    <property type="evidence" value="ECO:0007669"/>
    <property type="project" value="InterPro"/>
</dbReference>
<dbReference type="Pfam" id="PF21953">
    <property type="entry name" value="NadN_nucleosid_C"/>
    <property type="match status" value="1"/>
</dbReference>
<dbReference type="Gene3D" id="3.90.780.10">
    <property type="entry name" value="5'-Nucleotidase, C-terminal domain"/>
    <property type="match status" value="1"/>
</dbReference>
<dbReference type="Proteomes" id="UP000015464">
    <property type="component" value="Unassembled WGS sequence"/>
</dbReference>
<dbReference type="InterPro" id="IPR014485">
    <property type="entry name" value="Pesterase_C1039"/>
</dbReference>
<evidence type="ECO:0000259" key="2">
    <source>
        <dbReference type="Pfam" id="PF21953"/>
    </source>
</evidence>
<dbReference type="InterPro" id="IPR029052">
    <property type="entry name" value="Metallo-depent_PP-like"/>
</dbReference>
<dbReference type="PANTHER" id="PTHR11575:SF22">
    <property type="entry name" value="ADL392WP"/>
    <property type="match status" value="1"/>
</dbReference>
<gene>
    <name evidence="3" type="ORF">SPOG_02095</name>
</gene>
<dbReference type="GeneID" id="25036419"/>
<dbReference type="eggNOG" id="KOG4419">
    <property type="taxonomic scope" value="Eukaryota"/>
</dbReference>
<dbReference type="SUPFAM" id="SSF55816">
    <property type="entry name" value="5'-nucleotidase (syn. UDP-sugar hydrolase), C-terminal domain"/>
    <property type="match status" value="1"/>
</dbReference>
<proteinExistence type="predicted"/>
<accession>S9XGG4</accession>
<dbReference type="PANTHER" id="PTHR11575">
    <property type="entry name" value="5'-NUCLEOTIDASE-RELATED"/>
    <property type="match status" value="1"/>
</dbReference>
<dbReference type="SUPFAM" id="SSF56300">
    <property type="entry name" value="Metallo-dependent phosphatases"/>
    <property type="match status" value="1"/>
</dbReference>
<dbReference type="OrthoDB" id="7722975at2759"/>
<feature type="chain" id="PRO_5004560688" evidence="1">
    <location>
        <begin position="22"/>
        <end position="625"/>
    </location>
</feature>
<dbReference type="GO" id="GO:0005829">
    <property type="term" value="C:cytosol"/>
    <property type="evidence" value="ECO:0007669"/>
    <property type="project" value="TreeGrafter"/>
</dbReference>